<organism evidence="2 3">
    <name type="scientific">Adineta ricciae</name>
    <name type="common">Rotifer</name>
    <dbReference type="NCBI Taxonomy" id="249248"/>
    <lineage>
        <taxon>Eukaryota</taxon>
        <taxon>Metazoa</taxon>
        <taxon>Spiralia</taxon>
        <taxon>Gnathifera</taxon>
        <taxon>Rotifera</taxon>
        <taxon>Eurotatoria</taxon>
        <taxon>Bdelloidea</taxon>
        <taxon>Adinetida</taxon>
        <taxon>Adinetidae</taxon>
        <taxon>Adineta</taxon>
    </lineage>
</organism>
<dbReference type="InterPro" id="IPR012337">
    <property type="entry name" value="RNaseH-like_sf"/>
</dbReference>
<sequence>MRRSLIFSSLHSTQPRPCKQKCRNFGLCPKAMCTLSTISRSYNDCTKCYRTSIYGSKSVTKRFIDHANRCSPLLSQSIPHHRNLEELQATLDNIVIKKKAHITAKEQNEIKHLYAKWICEDFRPFTIVEDNGFQQLAQTFIRLGSQYGCIDVKEVVRSRQSVARTVDDLAQKHRTILKSELREPLKAQAITIAPDFWTSKYNQQAFLGLNITYVTADHKFKSVNLFCIPFNGKKSYDLIRETLCRHLLEYGVIDLSDVNIVSDRGSNFVKAFAIYNAIYCFGHRLKQNS</sequence>
<name>A0A815BNS2_ADIRI</name>
<dbReference type="InterPro" id="IPR018473">
    <property type="entry name" value="Hermes_transposase_DNA-db"/>
</dbReference>
<dbReference type="Gene3D" id="1.10.10.1070">
    <property type="entry name" value="Zinc finger, BED domain-containing"/>
    <property type="match status" value="1"/>
</dbReference>
<dbReference type="EMBL" id="CAJNOJ010000192">
    <property type="protein sequence ID" value="CAF1269919.1"/>
    <property type="molecule type" value="Genomic_DNA"/>
</dbReference>
<dbReference type="Pfam" id="PF10683">
    <property type="entry name" value="DBD_Tnp_Hermes"/>
    <property type="match status" value="1"/>
</dbReference>
<evidence type="ECO:0000313" key="3">
    <source>
        <dbReference type="Proteomes" id="UP000663852"/>
    </source>
</evidence>
<reference evidence="2" key="1">
    <citation type="submission" date="2021-02" db="EMBL/GenBank/DDBJ databases">
        <authorList>
            <person name="Nowell W R."/>
        </authorList>
    </citation>
    <scope>NUCLEOTIDE SEQUENCE</scope>
</reference>
<dbReference type="SUPFAM" id="SSF140996">
    <property type="entry name" value="Hermes dimerisation domain"/>
    <property type="match status" value="1"/>
</dbReference>
<dbReference type="Proteomes" id="UP000663852">
    <property type="component" value="Unassembled WGS sequence"/>
</dbReference>
<comment type="caution">
    <text evidence="2">The sequence shown here is derived from an EMBL/GenBank/DDBJ whole genome shotgun (WGS) entry which is preliminary data.</text>
</comment>
<protein>
    <recommendedName>
        <fullName evidence="1">Hermes trasposase DNA-binding domain-containing protein</fullName>
    </recommendedName>
</protein>
<evidence type="ECO:0000313" key="2">
    <source>
        <dbReference type="EMBL" id="CAF1269919.1"/>
    </source>
</evidence>
<gene>
    <name evidence="2" type="ORF">EDS130_LOCUS28975</name>
</gene>
<dbReference type="OrthoDB" id="10051975at2759"/>
<accession>A0A815BNS2</accession>
<dbReference type="PANTHER" id="PTHR47501">
    <property type="entry name" value="TRANSPOSASE-RELATED"/>
    <property type="match status" value="1"/>
</dbReference>
<proteinExistence type="predicted"/>
<dbReference type="SUPFAM" id="SSF53098">
    <property type="entry name" value="Ribonuclease H-like"/>
    <property type="match status" value="1"/>
</dbReference>
<feature type="domain" description="Hermes trasposase DNA-binding" evidence="1">
    <location>
        <begin position="102"/>
        <end position="155"/>
    </location>
</feature>
<evidence type="ECO:0000259" key="1">
    <source>
        <dbReference type="Pfam" id="PF10683"/>
    </source>
</evidence>
<dbReference type="AlphaFoldDB" id="A0A815BNS2"/>